<sequence length="182" mass="19569">MTLIRRATQLAFIAAVTALGVFLALEATEVDGDTWRANLADTTRNLFAPDRAAWQIALIGAALAIGGIILIAAQLAPARKGTSRMLEVGSNEDGATHLTGRATLRSVEHELRQIEGVTGSAAVMPTAKKIHATIRVDDRCDLADIETQAHERLDTGFWINLGVPDIAIAITVEFDPRPPRVR</sequence>
<gene>
    <name evidence="2" type="ORF">YM304_32740</name>
</gene>
<name>A0A6C7EG71_ILUCY</name>
<dbReference type="EMBL" id="AP012057">
    <property type="protein sequence ID" value="BAN03588.1"/>
    <property type="molecule type" value="Genomic_DNA"/>
</dbReference>
<evidence type="ECO:0000313" key="2">
    <source>
        <dbReference type="EMBL" id="BAN03588.1"/>
    </source>
</evidence>
<accession>A0A6C7EG71</accession>
<evidence type="ECO:0008006" key="4">
    <source>
        <dbReference type="Google" id="ProtNLM"/>
    </source>
</evidence>
<dbReference type="RefSeq" id="WP_015442835.1">
    <property type="nucleotide sequence ID" value="NC_020520.1"/>
</dbReference>
<evidence type="ECO:0000256" key="1">
    <source>
        <dbReference type="SAM" id="Phobius"/>
    </source>
</evidence>
<dbReference type="AlphaFoldDB" id="A0A6C7EG71"/>
<dbReference type="Proteomes" id="UP000011863">
    <property type="component" value="Chromosome"/>
</dbReference>
<keyword evidence="1" id="KW-0472">Membrane</keyword>
<protein>
    <recommendedName>
        <fullName evidence="4">Alkaline shock response membrane anchor protein AmaP</fullName>
    </recommendedName>
</protein>
<evidence type="ECO:0000313" key="3">
    <source>
        <dbReference type="Proteomes" id="UP000011863"/>
    </source>
</evidence>
<dbReference type="OrthoDB" id="4878398at2"/>
<feature type="transmembrane region" description="Helical" evidence="1">
    <location>
        <begin position="56"/>
        <end position="76"/>
    </location>
</feature>
<organism evidence="2 3">
    <name type="scientific">Ilumatobacter coccineus (strain NBRC 103263 / KCTC 29153 / YM16-304)</name>
    <dbReference type="NCBI Taxonomy" id="1313172"/>
    <lineage>
        <taxon>Bacteria</taxon>
        <taxon>Bacillati</taxon>
        <taxon>Actinomycetota</taxon>
        <taxon>Acidimicrobiia</taxon>
        <taxon>Acidimicrobiales</taxon>
        <taxon>Ilumatobacteraceae</taxon>
        <taxon>Ilumatobacter</taxon>
    </lineage>
</organism>
<proteinExistence type="predicted"/>
<dbReference type="KEGG" id="aym:YM304_32740"/>
<keyword evidence="3" id="KW-1185">Reference proteome</keyword>
<keyword evidence="1" id="KW-0812">Transmembrane</keyword>
<reference evidence="2 3" key="1">
    <citation type="journal article" date="2013" name="Int. J. Syst. Evol. Microbiol.">
        <title>Ilumatobacter nonamiense sp. nov. and Ilumatobacter coccineum sp. nov., isolated from seashore sand.</title>
        <authorList>
            <person name="Matsumoto A."/>
            <person name="Kasai H."/>
            <person name="Matsuo Y."/>
            <person name="Shizuri Y."/>
            <person name="Ichikawa N."/>
            <person name="Fujita N."/>
            <person name="Omura S."/>
            <person name="Takahashi Y."/>
        </authorList>
    </citation>
    <scope>NUCLEOTIDE SEQUENCE [LARGE SCALE GENOMIC DNA]</scope>
    <source>
        <strain evidence="3">NBRC 103263 / KCTC 29153 / YM16-304</strain>
    </source>
</reference>
<keyword evidence="1" id="KW-1133">Transmembrane helix</keyword>